<dbReference type="InterPro" id="IPR041347">
    <property type="entry name" value="MftR_C"/>
</dbReference>
<evidence type="ECO:0000313" key="6">
    <source>
        <dbReference type="EMBL" id="MTE17244.1"/>
    </source>
</evidence>
<dbReference type="SUPFAM" id="SSF46689">
    <property type="entry name" value="Homeodomain-like"/>
    <property type="match status" value="1"/>
</dbReference>
<evidence type="ECO:0000259" key="5">
    <source>
        <dbReference type="PROSITE" id="PS50977"/>
    </source>
</evidence>
<dbReference type="InterPro" id="IPR009057">
    <property type="entry name" value="Homeodomain-like_sf"/>
</dbReference>
<proteinExistence type="predicted"/>
<dbReference type="Gene3D" id="1.10.10.60">
    <property type="entry name" value="Homeodomain-like"/>
    <property type="match status" value="1"/>
</dbReference>
<reference evidence="6 7" key="1">
    <citation type="submission" date="2019-11" db="EMBL/GenBank/DDBJ databases">
        <title>Nocardia sp. nov. CT2-14 isolated from soil.</title>
        <authorList>
            <person name="Kanchanasin P."/>
            <person name="Tanasupawat S."/>
            <person name="Yuki M."/>
            <person name="Kudo T."/>
        </authorList>
    </citation>
    <scope>NUCLEOTIDE SEQUENCE [LARGE SCALE GENOMIC DNA]</scope>
    <source>
        <strain evidence="6 7">CT2-14</strain>
    </source>
</reference>
<accession>A0A6I3L8Z1</accession>
<dbReference type="PANTHER" id="PTHR30055:SF234">
    <property type="entry name" value="HTH-TYPE TRANSCRIPTIONAL REGULATOR BETI"/>
    <property type="match status" value="1"/>
</dbReference>
<dbReference type="PROSITE" id="PS01081">
    <property type="entry name" value="HTH_TETR_1"/>
    <property type="match status" value="1"/>
</dbReference>
<dbReference type="InterPro" id="IPR050109">
    <property type="entry name" value="HTH-type_TetR-like_transc_reg"/>
</dbReference>
<dbReference type="PROSITE" id="PS50977">
    <property type="entry name" value="HTH_TETR_2"/>
    <property type="match status" value="1"/>
</dbReference>
<name>A0A6I3L8Z1_9NOCA</name>
<keyword evidence="1" id="KW-0805">Transcription regulation</keyword>
<dbReference type="AlphaFoldDB" id="A0A6I3L8Z1"/>
<dbReference type="InterPro" id="IPR023772">
    <property type="entry name" value="DNA-bd_HTH_TetR-type_CS"/>
</dbReference>
<feature type="domain" description="HTH tetR-type" evidence="5">
    <location>
        <begin position="21"/>
        <end position="81"/>
    </location>
</feature>
<dbReference type="Pfam" id="PF00440">
    <property type="entry name" value="TetR_N"/>
    <property type="match status" value="1"/>
</dbReference>
<evidence type="ECO:0000256" key="3">
    <source>
        <dbReference type="ARBA" id="ARBA00023163"/>
    </source>
</evidence>
<keyword evidence="7" id="KW-1185">Reference proteome</keyword>
<protein>
    <submittedName>
        <fullName evidence="6">TetR family transcriptional regulator</fullName>
    </submittedName>
</protein>
<gene>
    <name evidence="6" type="ORF">GLP40_31470</name>
</gene>
<sequence length="222" mass="24851">MTRLREGAMTASTGLREREKARVRRELIDAALLLFERRGFEQTTVQEIADAAQVSRRTFHRHFPSKTAVVFSHEEDVMSYLLAALDRRPPHEAVFVALRAALRDFLLDDSEAELRRRQADTARRARLVLITNPQLRQENFTGTFGRRDAMTRSFARRAGLPEDDRRAKLAAAACFAAFGVGLDDWVAGPDPSIGNLYQILDSTVAALQHGLEIPAAASEYEG</sequence>
<keyword evidence="3" id="KW-0804">Transcription</keyword>
<evidence type="ECO:0000256" key="2">
    <source>
        <dbReference type="ARBA" id="ARBA00023125"/>
    </source>
</evidence>
<dbReference type="Proteomes" id="UP000432464">
    <property type="component" value="Unassembled WGS sequence"/>
</dbReference>
<comment type="caution">
    <text evidence="6">The sequence shown here is derived from an EMBL/GenBank/DDBJ whole genome shotgun (WGS) entry which is preliminary data.</text>
</comment>
<dbReference type="PRINTS" id="PR00455">
    <property type="entry name" value="HTHTETR"/>
</dbReference>
<dbReference type="PANTHER" id="PTHR30055">
    <property type="entry name" value="HTH-TYPE TRANSCRIPTIONAL REGULATOR RUTR"/>
    <property type="match status" value="1"/>
</dbReference>
<keyword evidence="2 4" id="KW-0238">DNA-binding</keyword>
<dbReference type="Gene3D" id="1.10.357.10">
    <property type="entry name" value="Tetracycline Repressor, domain 2"/>
    <property type="match status" value="1"/>
</dbReference>
<dbReference type="GO" id="GO:0000976">
    <property type="term" value="F:transcription cis-regulatory region binding"/>
    <property type="evidence" value="ECO:0007669"/>
    <property type="project" value="TreeGrafter"/>
</dbReference>
<evidence type="ECO:0000256" key="1">
    <source>
        <dbReference type="ARBA" id="ARBA00023015"/>
    </source>
</evidence>
<evidence type="ECO:0000313" key="7">
    <source>
        <dbReference type="Proteomes" id="UP000432464"/>
    </source>
</evidence>
<dbReference type="GO" id="GO:0003700">
    <property type="term" value="F:DNA-binding transcription factor activity"/>
    <property type="evidence" value="ECO:0007669"/>
    <property type="project" value="TreeGrafter"/>
</dbReference>
<dbReference type="Pfam" id="PF17754">
    <property type="entry name" value="TetR_C_14"/>
    <property type="match status" value="1"/>
</dbReference>
<evidence type="ECO:0000256" key="4">
    <source>
        <dbReference type="PROSITE-ProRule" id="PRU00335"/>
    </source>
</evidence>
<dbReference type="InterPro" id="IPR001647">
    <property type="entry name" value="HTH_TetR"/>
</dbReference>
<feature type="DNA-binding region" description="H-T-H motif" evidence="4">
    <location>
        <begin position="44"/>
        <end position="63"/>
    </location>
</feature>
<dbReference type="EMBL" id="WMBB01000021">
    <property type="protein sequence ID" value="MTE17244.1"/>
    <property type="molecule type" value="Genomic_DNA"/>
</dbReference>
<organism evidence="6 7">
    <name type="scientific">Nocardia aurantiaca</name>
    <dbReference type="NCBI Taxonomy" id="2675850"/>
    <lineage>
        <taxon>Bacteria</taxon>
        <taxon>Bacillati</taxon>
        <taxon>Actinomycetota</taxon>
        <taxon>Actinomycetes</taxon>
        <taxon>Mycobacteriales</taxon>
        <taxon>Nocardiaceae</taxon>
        <taxon>Nocardia</taxon>
    </lineage>
</organism>